<evidence type="ECO:0000256" key="2">
    <source>
        <dbReference type="SAM" id="Phobius"/>
    </source>
</evidence>
<evidence type="ECO:0000313" key="3">
    <source>
        <dbReference type="EMBL" id="VFJ87733.1"/>
    </source>
</evidence>
<dbReference type="AlphaFoldDB" id="A0A450U7I8"/>
<keyword evidence="2" id="KW-0472">Membrane</keyword>
<sequence>MALWGPTHRRHQTTEKGGSPLRCLSGVNSANKISPFGRSDNRHRVSADSSKLTARWFPSFNLGIFSIQPSPPAPNPAKPEPKFHRMEDMLALRAKTEAGWVLAGALVLSGFLFFRYLMDMSSRPEGETLCIWNFSSQKISRYARNDRLKIFRSFCSRSSG</sequence>
<dbReference type="EMBL" id="CAADFH010000002">
    <property type="protein sequence ID" value="VFJ87733.1"/>
    <property type="molecule type" value="Genomic_DNA"/>
</dbReference>
<feature type="transmembrane region" description="Helical" evidence="2">
    <location>
        <begin position="98"/>
        <end position="117"/>
    </location>
</feature>
<keyword evidence="2" id="KW-0812">Transmembrane</keyword>
<name>A0A450U7I8_9GAMM</name>
<accession>A0A450U7I8</accession>
<gene>
    <name evidence="3" type="ORF">BECKLFY1418A_GA0070994_100240</name>
</gene>
<organism evidence="3">
    <name type="scientific">Candidatus Kentrum sp. LFY</name>
    <dbReference type="NCBI Taxonomy" id="2126342"/>
    <lineage>
        <taxon>Bacteria</taxon>
        <taxon>Pseudomonadati</taxon>
        <taxon>Pseudomonadota</taxon>
        <taxon>Gammaproteobacteria</taxon>
        <taxon>Candidatus Kentrum</taxon>
    </lineage>
</organism>
<protein>
    <submittedName>
        <fullName evidence="3">Uncharacterized protein</fullName>
    </submittedName>
</protein>
<evidence type="ECO:0000256" key="1">
    <source>
        <dbReference type="SAM" id="MobiDB-lite"/>
    </source>
</evidence>
<reference evidence="3" key="1">
    <citation type="submission" date="2019-02" db="EMBL/GenBank/DDBJ databases">
        <authorList>
            <person name="Gruber-Vodicka R. H."/>
            <person name="Seah K. B. B."/>
        </authorList>
    </citation>
    <scope>NUCLEOTIDE SEQUENCE</scope>
    <source>
        <strain evidence="3">BECK_M6</strain>
    </source>
</reference>
<feature type="region of interest" description="Disordered" evidence="1">
    <location>
        <begin position="1"/>
        <end position="25"/>
    </location>
</feature>
<keyword evidence="2" id="KW-1133">Transmembrane helix</keyword>
<proteinExistence type="predicted"/>